<dbReference type="GeneID" id="129925636"/>
<sequence>MYRVILLVTFACYIQYGASQQTDTNCTTAVETYMRSFMELEISNATNDQKCLELNDTFQFLKNQSCVTDVYLRLLFVQAGDRLANYSCNVTAITNAIYPALAPEGKISSHLLL</sequence>
<evidence type="ECO:0000256" key="1">
    <source>
        <dbReference type="SAM" id="SignalP"/>
    </source>
</evidence>
<proteinExistence type="predicted"/>
<evidence type="ECO:0000313" key="2">
    <source>
        <dbReference type="Proteomes" id="UP001165740"/>
    </source>
</evidence>
<protein>
    <submittedName>
        <fullName evidence="3">Uncharacterized protein LOC129925636</fullName>
    </submittedName>
</protein>
<organism evidence="2 3">
    <name type="scientific">Biomphalaria glabrata</name>
    <name type="common">Bloodfluke planorb</name>
    <name type="synonym">Freshwater snail</name>
    <dbReference type="NCBI Taxonomy" id="6526"/>
    <lineage>
        <taxon>Eukaryota</taxon>
        <taxon>Metazoa</taxon>
        <taxon>Spiralia</taxon>
        <taxon>Lophotrochozoa</taxon>
        <taxon>Mollusca</taxon>
        <taxon>Gastropoda</taxon>
        <taxon>Heterobranchia</taxon>
        <taxon>Euthyneura</taxon>
        <taxon>Panpulmonata</taxon>
        <taxon>Hygrophila</taxon>
        <taxon>Lymnaeoidea</taxon>
        <taxon>Planorbidae</taxon>
        <taxon>Biomphalaria</taxon>
    </lineage>
</organism>
<accession>A0A9W3A237</accession>
<dbReference type="AlphaFoldDB" id="A0A9W3A237"/>
<gene>
    <name evidence="3" type="primary">LOC129925636</name>
</gene>
<reference evidence="3" key="1">
    <citation type="submission" date="2025-08" db="UniProtKB">
        <authorList>
            <consortium name="RefSeq"/>
        </authorList>
    </citation>
    <scope>IDENTIFICATION</scope>
</reference>
<dbReference type="RefSeq" id="XP_055881285.1">
    <property type="nucleotide sequence ID" value="XM_056025310.1"/>
</dbReference>
<keyword evidence="2" id="KW-1185">Reference proteome</keyword>
<evidence type="ECO:0000313" key="3">
    <source>
        <dbReference type="RefSeq" id="XP_055881285.1"/>
    </source>
</evidence>
<feature type="signal peptide" evidence="1">
    <location>
        <begin position="1"/>
        <end position="19"/>
    </location>
</feature>
<keyword evidence="1" id="KW-0732">Signal</keyword>
<feature type="chain" id="PRO_5040992815" evidence="1">
    <location>
        <begin position="20"/>
        <end position="113"/>
    </location>
</feature>
<name>A0A9W3A237_BIOGL</name>
<dbReference type="Proteomes" id="UP001165740">
    <property type="component" value="Chromosome 4"/>
</dbReference>